<organism evidence="2 3">
    <name type="scientific">Rhizomicrobium electricum</name>
    <dbReference type="NCBI Taxonomy" id="480070"/>
    <lineage>
        <taxon>Bacteria</taxon>
        <taxon>Pseudomonadati</taxon>
        <taxon>Pseudomonadota</taxon>
        <taxon>Alphaproteobacteria</taxon>
        <taxon>Micropepsales</taxon>
        <taxon>Micropepsaceae</taxon>
        <taxon>Rhizomicrobium</taxon>
    </lineage>
</organism>
<name>A0ABN1F9X7_9PROT</name>
<dbReference type="RefSeq" id="WP_166937285.1">
    <property type="nucleotide sequence ID" value="NZ_BAAADD010000012.1"/>
</dbReference>
<evidence type="ECO:0000313" key="3">
    <source>
        <dbReference type="Proteomes" id="UP001499951"/>
    </source>
</evidence>
<keyword evidence="1" id="KW-0732">Signal</keyword>
<dbReference type="EMBL" id="BAAADD010000012">
    <property type="protein sequence ID" value="GAA0586131.1"/>
    <property type="molecule type" value="Genomic_DNA"/>
</dbReference>
<proteinExistence type="predicted"/>
<comment type="caution">
    <text evidence="2">The sequence shown here is derived from an EMBL/GenBank/DDBJ whole genome shotgun (WGS) entry which is preliminary data.</text>
</comment>
<evidence type="ECO:0008006" key="4">
    <source>
        <dbReference type="Google" id="ProtNLM"/>
    </source>
</evidence>
<accession>A0ABN1F9X7</accession>
<protein>
    <recommendedName>
        <fullName evidence="4">UrcA family protein</fullName>
    </recommendedName>
</protein>
<feature type="signal peptide" evidence="1">
    <location>
        <begin position="1"/>
        <end position="21"/>
    </location>
</feature>
<feature type="chain" id="PRO_5046177786" description="UrcA family protein" evidence="1">
    <location>
        <begin position="22"/>
        <end position="118"/>
    </location>
</feature>
<dbReference type="NCBIfam" id="TIGR04433">
    <property type="entry name" value="UrcA_uranyl"/>
    <property type="match status" value="1"/>
</dbReference>
<dbReference type="Proteomes" id="UP001499951">
    <property type="component" value="Unassembled WGS sequence"/>
</dbReference>
<evidence type="ECO:0000256" key="1">
    <source>
        <dbReference type="SAM" id="SignalP"/>
    </source>
</evidence>
<reference evidence="2 3" key="1">
    <citation type="journal article" date="2019" name="Int. J. Syst. Evol. Microbiol.">
        <title>The Global Catalogue of Microorganisms (GCM) 10K type strain sequencing project: providing services to taxonomists for standard genome sequencing and annotation.</title>
        <authorList>
            <consortium name="The Broad Institute Genomics Platform"/>
            <consortium name="The Broad Institute Genome Sequencing Center for Infectious Disease"/>
            <person name="Wu L."/>
            <person name="Ma J."/>
        </authorList>
    </citation>
    <scope>NUCLEOTIDE SEQUENCE [LARGE SCALE GENOMIC DNA]</scope>
    <source>
        <strain evidence="2 3">JCM 15089</strain>
    </source>
</reference>
<evidence type="ECO:0000313" key="2">
    <source>
        <dbReference type="EMBL" id="GAA0586131.1"/>
    </source>
</evidence>
<keyword evidence="3" id="KW-1185">Reference proteome</keyword>
<sequence length="118" mass="12613">MLKIVGITLTAAALLGAAAHADPNMIRKDVKVAFSDLDLSTEGGAHQLLGRVEHAAAEACGYSPSFYSVYSVAPDLAVREFNTCRANAVDTAMKSLQIPMVQKIYSSAEAPYLRLARK</sequence>
<gene>
    <name evidence="2" type="ORF">GCM10008942_38950</name>
</gene>
<dbReference type="InterPro" id="IPR030972">
    <property type="entry name" value="UrcA_uranyl"/>
</dbReference>